<evidence type="ECO:0000313" key="3">
    <source>
        <dbReference type="Proteomes" id="UP000234474"/>
    </source>
</evidence>
<dbReference type="EMBL" id="MSZS01000008">
    <property type="protein sequence ID" value="PKX90035.1"/>
    <property type="molecule type" value="Genomic_DNA"/>
</dbReference>
<gene>
    <name evidence="2" type="ORF">P174DRAFT_454198</name>
</gene>
<protein>
    <recommendedName>
        <fullName evidence="1">F-box domain-containing protein</fullName>
    </recommendedName>
</protein>
<dbReference type="InterPro" id="IPR032675">
    <property type="entry name" value="LRR_dom_sf"/>
</dbReference>
<keyword evidence="3" id="KW-1185">Reference proteome</keyword>
<dbReference type="GeneID" id="36536543"/>
<dbReference type="RefSeq" id="XP_024678630.1">
    <property type="nucleotide sequence ID" value="XM_024829217.1"/>
</dbReference>
<comment type="caution">
    <text evidence="2">The sequence shown here is derived from an EMBL/GenBank/DDBJ whole genome shotgun (WGS) entry which is preliminary data.</text>
</comment>
<sequence length="186" mass="21413">MARLDQVPPEILMAILDELHVLQLTIVILVNRQFFNLGIRRLWQAQKDNYLMKVPKDRQSLRITELEDHLITDSKVIEFLATSSTLERLDLEQISPELLSDALSIEAPFPRLNRLDIEICHDAVPSLAKLFGSVIQLRVMPRDTEGLYIRESVRIQPLSDLTELRTLEITFYDNVIIPPEDLVSSL</sequence>
<evidence type="ECO:0000259" key="1">
    <source>
        <dbReference type="PROSITE" id="PS50181"/>
    </source>
</evidence>
<dbReference type="Gene3D" id="3.80.10.10">
    <property type="entry name" value="Ribonuclease Inhibitor"/>
    <property type="match status" value="1"/>
</dbReference>
<name>A0A2I1BXC9_ASPN1</name>
<reference evidence="3" key="1">
    <citation type="journal article" date="2018" name="Proc. Natl. Acad. Sci. U.S.A.">
        <title>Linking secondary metabolites to gene clusters through genome sequencing of six diverse Aspergillus species.</title>
        <authorList>
            <person name="Kaerboelling I."/>
            <person name="Vesth T.C."/>
            <person name="Frisvad J.C."/>
            <person name="Nybo J.L."/>
            <person name="Theobald S."/>
            <person name="Kuo A."/>
            <person name="Bowyer P."/>
            <person name="Matsuda Y."/>
            <person name="Mondo S."/>
            <person name="Lyhne E.K."/>
            <person name="Kogle M.E."/>
            <person name="Clum A."/>
            <person name="Lipzen A."/>
            <person name="Salamov A."/>
            <person name="Ngan C.Y."/>
            <person name="Daum C."/>
            <person name="Chiniquy J."/>
            <person name="Barry K."/>
            <person name="LaButti K."/>
            <person name="Haridas S."/>
            <person name="Simmons B.A."/>
            <person name="Magnuson J.K."/>
            <person name="Mortensen U.H."/>
            <person name="Larsen T.O."/>
            <person name="Grigoriev I.V."/>
            <person name="Baker S.E."/>
            <person name="Andersen M.R."/>
        </authorList>
    </citation>
    <scope>NUCLEOTIDE SEQUENCE [LARGE SCALE GENOMIC DNA]</scope>
    <source>
        <strain evidence="3">IBT 16806</strain>
    </source>
</reference>
<dbReference type="VEuPathDB" id="FungiDB:P174DRAFT_454198"/>
<proteinExistence type="predicted"/>
<feature type="domain" description="F-box" evidence="1">
    <location>
        <begin position="1"/>
        <end position="46"/>
    </location>
</feature>
<accession>A0A2I1BXC9</accession>
<evidence type="ECO:0000313" key="2">
    <source>
        <dbReference type="EMBL" id="PKX90035.1"/>
    </source>
</evidence>
<organism evidence="2 3">
    <name type="scientific">Aspergillus novofumigatus (strain IBT 16806)</name>
    <dbReference type="NCBI Taxonomy" id="1392255"/>
    <lineage>
        <taxon>Eukaryota</taxon>
        <taxon>Fungi</taxon>
        <taxon>Dikarya</taxon>
        <taxon>Ascomycota</taxon>
        <taxon>Pezizomycotina</taxon>
        <taxon>Eurotiomycetes</taxon>
        <taxon>Eurotiomycetidae</taxon>
        <taxon>Eurotiales</taxon>
        <taxon>Aspergillaceae</taxon>
        <taxon>Aspergillus</taxon>
        <taxon>Aspergillus subgen. Fumigati</taxon>
    </lineage>
</organism>
<dbReference type="AlphaFoldDB" id="A0A2I1BXC9"/>
<dbReference type="OrthoDB" id="2305901at2759"/>
<dbReference type="PROSITE" id="PS50181">
    <property type="entry name" value="FBOX"/>
    <property type="match status" value="1"/>
</dbReference>
<dbReference type="Proteomes" id="UP000234474">
    <property type="component" value="Unassembled WGS sequence"/>
</dbReference>
<dbReference type="InterPro" id="IPR001810">
    <property type="entry name" value="F-box_dom"/>
</dbReference>